<dbReference type="Proteomes" id="UP000471298">
    <property type="component" value="Unassembled WGS sequence"/>
</dbReference>
<dbReference type="InterPro" id="IPR027417">
    <property type="entry name" value="P-loop_NTPase"/>
</dbReference>
<feature type="domain" description="Terminase ATPase subunit N-terminal" evidence="3">
    <location>
        <begin position="16"/>
        <end position="72"/>
    </location>
</feature>
<evidence type="ECO:0000259" key="4">
    <source>
        <dbReference type="Pfam" id="PF17289"/>
    </source>
</evidence>
<dbReference type="InParanoid" id="A0A6N7F297"/>
<gene>
    <name evidence="5" type="ORF">GCU85_09290</name>
</gene>
<dbReference type="InterPro" id="IPR035421">
    <property type="entry name" value="Terminase_6C"/>
</dbReference>
<dbReference type="Pfam" id="PF03237">
    <property type="entry name" value="Terminase_6N"/>
    <property type="match status" value="1"/>
</dbReference>
<organism evidence="5 6">
    <name type="scientific">Ostreibacterium oceani</name>
    <dbReference type="NCBI Taxonomy" id="2654998"/>
    <lineage>
        <taxon>Bacteria</taxon>
        <taxon>Pseudomonadati</taxon>
        <taxon>Pseudomonadota</taxon>
        <taxon>Gammaproteobacteria</taxon>
        <taxon>Cardiobacteriales</taxon>
        <taxon>Ostreibacteriaceae</taxon>
        <taxon>Ostreibacterium</taxon>
    </lineage>
</organism>
<dbReference type="Pfam" id="PF17289">
    <property type="entry name" value="Terminase_6C"/>
    <property type="match status" value="1"/>
</dbReference>
<accession>A0A6N7F297</accession>
<evidence type="ECO:0000256" key="2">
    <source>
        <dbReference type="SAM" id="MobiDB-lite"/>
    </source>
</evidence>
<keyword evidence="1" id="KW-1188">Viral release from host cell</keyword>
<evidence type="ECO:0000313" key="5">
    <source>
        <dbReference type="EMBL" id="MPV86918.1"/>
    </source>
</evidence>
<evidence type="ECO:0008006" key="7">
    <source>
        <dbReference type="Google" id="ProtNLM"/>
    </source>
</evidence>
<name>A0A6N7F297_9GAMM</name>
<evidence type="ECO:0000259" key="3">
    <source>
        <dbReference type="Pfam" id="PF06056"/>
    </source>
</evidence>
<dbReference type="Pfam" id="PF06056">
    <property type="entry name" value="Terminase_5"/>
    <property type="match status" value="1"/>
</dbReference>
<dbReference type="Gene3D" id="3.40.50.300">
    <property type="entry name" value="P-loop containing nucleotide triphosphate hydrolases"/>
    <property type="match status" value="1"/>
</dbReference>
<comment type="caution">
    <text evidence="5">The sequence shown here is derived from an EMBL/GenBank/DDBJ whole genome shotgun (WGS) entry which is preliminary data.</text>
</comment>
<evidence type="ECO:0000313" key="6">
    <source>
        <dbReference type="Proteomes" id="UP000471298"/>
    </source>
</evidence>
<protein>
    <recommendedName>
        <fullName evidence="7">Terminase</fullName>
    </recommendedName>
</protein>
<sequence>MSQRKNHPAPKITEDDRRLKAKVLYFSGHRIPQIAEAINTPESTVRYWHSTDKWDKFGQAERVNDALGARLCLLIAKDPKEGRDFKEIDLLTRQLARVERVRATPTAPRKGEKRGGDRTNKNYLSPAAIEQIQTAFMDNLFDYQQLWYDNRHQRNRQILKSRQIGATYYFAREALVDALTSGHNKIFLSASKSQAYVFREYIKALAMEAAEVELTGDPMTIRTDDHECTFYFLGTNSKTAQSYHGDIFMDEYFWINNFDEFKKVASAMSSHKQWKRTYFSTPSAVAHEAYPFWTGVAYNRGRKKTEHIHIDTRAKTLASGKLCADNVWRHLVTVEAAADLGCHLFDLGQLKSEYAPDEYAQLFMCEFVDDHDSVFSFGELNRCLVETRRLWPDVKPFANRPVGDDAVAIGIDPAKSRDGCAVSVIALPKVTGGKFRLVERLTLREPLSEAQAAAIAKLCDKYEVAHMEIDETGMGIALAERLAKIYPRLRRVSYNLETKNALVVKAIEIIRSGRLEVDEAAREWVGAFLAIKKTQTASGKYLTYKSDRREDIGHADIAWATMHALAVERIGFDNGGASPARAVVF</sequence>
<evidence type="ECO:0000256" key="1">
    <source>
        <dbReference type="ARBA" id="ARBA00022612"/>
    </source>
</evidence>
<keyword evidence="6" id="KW-1185">Reference proteome</keyword>
<feature type="domain" description="Terminase large subunit gp17-like C-terminal" evidence="4">
    <location>
        <begin position="409"/>
        <end position="566"/>
    </location>
</feature>
<dbReference type="InterPro" id="IPR010332">
    <property type="entry name" value="ATPase_terminase-su_N"/>
</dbReference>
<dbReference type="EMBL" id="WHNW01000013">
    <property type="protein sequence ID" value="MPV86918.1"/>
    <property type="molecule type" value="Genomic_DNA"/>
</dbReference>
<dbReference type="AlphaFoldDB" id="A0A6N7F297"/>
<dbReference type="Gene3D" id="3.30.420.240">
    <property type="match status" value="1"/>
</dbReference>
<reference evidence="5 6" key="1">
    <citation type="submission" date="2019-10" db="EMBL/GenBank/DDBJ databases">
        <title>Cardiobacteriales fam. a chemoheterotrophic member of the order Cardiobacteriales, and proposal of Cardiobacteriales fam. nov.</title>
        <authorList>
            <person name="Wang C."/>
        </authorList>
    </citation>
    <scope>NUCLEOTIDE SEQUENCE [LARGE SCALE GENOMIC DNA]</scope>
    <source>
        <strain evidence="5 6">ML27</strain>
    </source>
</reference>
<proteinExistence type="predicted"/>
<feature type="compositionally biased region" description="Basic and acidic residues" evidence="2">
    <location>
        <begin position="109"/>
        <end position="120"/>
    </location>
</feature>
<feature type="region of interest" description="Disordered" evidence="2">
    <location>
        <begin position="101"/>
        <end position="121"/>
    </location>
</feature>